<organism evidence="2 3">
    <name type="scientific">Sinimarinibacterium flocculans</name>
    <dbReference type="NCBI Taxonomy" id="985250"/>
    <lineage>
        <taxon>Bacteria</taxon>
        <taxon>Pseudomonadati</taxon>
        <taxon>Pseudomonadota</taxon>
        <taxon>Gammaproteobacteria</taxon>
        <taxon>Nevskiales</taxon>
        <taxon>Nevskiaceae</taxon>
        <taxon>Sinimarinibacterium</taxon>
    </lineage>
</organism>
<name>A0A318EDA5_9GAMM</name>
<evidence type="ECO:0000256" key="1">
    <source>
        <dbReference type="SAM" id="Phobius"/>
    </source>
</evidence>
<gene>
    <name evidence="2" type="ORF">C8D93_102352</name>
</gene>
<accession>A0A318EDA5</accession>
<keyword evidence="3" id="KW-1185">Reference proteome</keyword>
<feature type="transmembrane region" description="Helical" evidence="1">
    <location>
        <begin position="6"/>
        <end position="31"/>
    </location>
</feature>
<keyword evidence="1" id="KW-0812">Transmembrane</keyword>
<evidence type="ECO:0000313" key="2">
    <source>
        <dbReference type="EMBL" id="PXV70493.1"/>
    </source>
</evidence>
<comment type="caution">
    <text evidence="2">The sequence shown here is derived from an EMBL/GenBank/DDBJ whole genome shotgun (WGS) entry which is preliminary data.</text>
</comment>
<evidence type="ECO:0000313" key="3">
    <source>
        <dbReference type="Proteomes" id="UP000248330"/>
    </source>
</evidence>
<dbReference type="AlphaFoldDB" id="A0A318EDA5"/>
<keyword evidence="1" id="KW-0472">Membrane</keyword>
<keyword evidence="1" id="KW-1133">Transmembrane helix</keyword>
<proteinExistence type="predicted"/>
<feature type="transmembrane region" description="Helical" evidence="1">
    <location>
        <begin position="43"/>
        <end position="64"/>
    </location>
</feature>
<reference evidence="2 3" key="1">
    <citation type="submission" date="2018-04" db="EMBL/GenBank/DDBJ databases">
        <title>Genomic Encyclopedia of Type Strains, Phase IV (KMG-IV): sequencing the most valuable type-strain genomes for metagenomic binning, comparative biology and taxonomic classification.</title>
        <authorList>
            <person name="Goeker M."/>
        </authorList>
    </citation>
    <scope>NUCLEOTIDE SEQUENCE [LARGE SCALE GENOMIC DNA]</scope>
    <source>
        <strain evidence="2 3">DSM 104150</strain>
    </source>
</reference>
<sequence length="75" mass="7885">MRTLGLLLQIAGWSFFAWSAVVGLSFSAIYLKGFIGTRGNEAGAELLVMLGLTAGALLVGWLVARLGRALRPPPA</sequence>
<dbReference type="EMBL" id="QICN01000002">
    <property type="protein sequence ID" value="PXV70493.1"/>
    <property type="molecule type" value="Genomic_DNA"/>
</dbReference>
<protein>
    <submittedName>
        <fullName evidence="2">Uncharacterized protein</fullName>
    </submittedName>
</protein>
<dbReference type="Proteomes" id="UP000248330">
    <property type="component" value="Unassembled WGS sequence"/>
</dbReference>
<dbReference type="RefSeq" id="WP_110264150.1">
    <property type="nucleotide sequence ID" value="NZ_CAWNXA010000002.1"/>
</dbReference>